<dbReference type="InterPro" id="IPR011712">
    <property type="entry name" value="Sig_transdc_His_kin_sub3_dim/P"/>
</dbReference>
<keyword evidence="10" id="KW-1133">Transmembrane helix</keyword>
<keyword evidence="6 12" id="KW-0418">Kinase</keyword>
<dbReference type="Gene3D" id="1.20.5.1930">
    <property type="match status" value="1"/>
</dbReference>
<feature type="transmembrane region" description="Helical" evidence="10">
    <location>
        <begin position="19"/>
        <end position="37"/>
    </location>
</feature>
<dbReference type="EMBL" id="JBHSLN010000023">
    <property type="protein sequence ID" value="MFC5297772.1"/>
    <property type="molecule type" value="Genomic_DNA"/>
</dbReference>
<dbReference type="Proteomes" id="UP001595937">
    <property type="component" value="Unassembled WGS sequence"/>
</dbReference>
<keyword evidence="4" id="KW-0808">Transferase</keyword>
<dbReference type="EC" id="2.7.13.3" evidence="2"/>
<keyword evidence="10" id="KW-0472">Membrane</keyword>
<feature type="transmembrane region" description="Helical" evidence="10">
    <location>
        <begin position="114"/>
        <end position="135"/>
    </location>
</feature>
<feature type="transmembrane region" description="Helical" evidence="10">
    <location>
        <begin position="142"/>
        <end position="162"/>
    </location>
</feature>
<accession>A0ABW0FEX6</accession>
<evidence type="ECO:0000256" key="4">
    <source>
        <dbReference type="ARBA" id="ARBA00022679"/>
    </source>
</evidence>
<keyword evidence="3" id="KW-0597">Phosphoprotein</keyword>
<evidence type="ECO:0000256" key="6">
    <source>
        <dbReference type="ARBA" id="ARBA00022777"/>
    </source>
</evidence>
<keyword evidence="5" id="KW-0547">Nucleotide-binding</keyword>
<comment type="caution">
    <text evidence="12">The sequence shown here is derived from an EMBL/GenBank/DDBJ whole genome shotgun (WGS) entry which is preliminary data.</text>
</comment>
<evidence type="ECO:0000256" key="3">
    <source>
        <dbReference type="ARBA" id="ARBA00022553"/>
    </source>
</evidence>
<dbReference type="InterPro" id="IPR036890">
    <property type="entry name" value="HATPase_C_sf"/>
</dbReference>
<evidence type="ECO:0000313" key="13">
    <source>
        <dbReference type="Proteomes" id="UP001595937"/>
    </source>
</evidence>
<gene>
    <name evidence="12" type="ORF">ACFPK8_09650</name>
</gene>
<name>A0ABW0FEX6_9MICO</name>
<evidence type="ECO:0000256" key="8">
    <source>
        <dbReference type="ARBA" id="ARBA00023012"/>
    </source>
</evidence>
<feature type="compositionally biased region" description="Polar residues" evidence="9">
    <location>
        <begin position="443"/>
        <end position="454"/>
    </location>
</feature>
<evidence type="ECO:0000259" key="11">
    <source>
        <dbReference type="Pfam" id="PF07730"/>
    </source>
</evidence>
<reference evidence="13" key="1">
    <citation type="journal article" date="2019" name="Int. J. Syst. Evol. Microbiol.">
        <title>The Global Catalogue of Microorganisms (GCM) 10K type strain sequencing project: providing services to taxonomists for standard genome sequencing and annotation.</title>
        <authorList>
            <consortium name="The Broad Institute Genomics Platform"/>
            <consortium name="The Broad Institute Genome Sequencing Center for Infectious Disease"/>
            <person name="Wu L."/>
            <person name="Ma J."/>
        </authorList>
    </citation>
    <scope>NUCLEOTIDE SEQUENCE [LARGE SCALE GENOMIC DNA]</scope>
    <source>
        <strain evidence="13">CGMCC 1.16455</strain>
    </source>
</reference>
<dbReference type="PANTHER" id="PTHR24421">
    <property type="entry name" value="NITRATE/NITRITE SENSOR PROTEIN NARX-RELATED"/>
    <property type="match status" value="1"/>
</dbReference>
<keyword evidence="7" id="KW-0067">ATP-binding</keyword>
<keyword evidence="10" id="KW-0812">Transmembrane</keyword>
<evidence type="ECO:0000313" key="12">
    <source>
        <dbReference type="EMBL" id="MFC5297772.1"/>
    </source>
</evidence>
<keyword evidence="8" id="KW-0902">Two-component regulatory system</keyword>
<evidence type="ECO:0000256" key="7">
    <source>
        <dbReference type="ARBA" id="ARBA00022840"/>
    </source>
</evidence>
<dbReference type="Gene3D" id="3.30.565.10">
    <property type="entry name" value="Histidine kinase-like ATPase, C-terminal domain"/>
    <property type="match status" value="1"/>
</dbReference>
<evidence type="ECO:0000256" key="9">
    <source>
        <dbReference type="SAM" id="MobiDB-lite"/>
    </source>
</evidence>
<feature type="transmembrane region" description="Helical" evidence="10">
    <location>
        <begin position="49"/>
        <end position="67"/>
    </location>
</feature>
<dbReference type="InterPro" id="IPR050482">
    <property type="entry name" value="Sensor_HK_TwoCompSys"/>
</dbReference>
<evidence type="ECO:0000256" key="1">
    <source>
        <dbReference type="ARBA" id="ARBA00000085"/>
    </source>
</evidence>
<organism evidence="12 13">
    <name type="scientific">Brachybacterium tyrofermentans</name>
    <dbReference type="NCBI Taxonomy" id="47848"/>
    <lineage>
        <taxon>Bacteria</taxon>
        <taxon>Bacillati</taxon>
        <taxon>Actinomycetota</taxon>
        <taxon>Actinomycetes</taxon>
        <taxon>Micrococcales</taxon>
        <taxon>Dermabacteraceae</taxon>
        <taxon>Brachybacterium</taxon>
    </lineage>
</organism>
<protein>
    <recommendedName>
        <fullName evidence="2">histidine kinase</fullName>
        <ecNumber evidence="2">2.7.13.3</ecNumber>
    </recommendedName>
</protein>
<dbReference type="GeneID" id="303297246"/>
<evidence type="ECO:0000256" key="2">
    <source>
        <dbReference type="ARBA" id="ARBA00012438"/>
    </source>
</evidence>
<dbReference type="PANTHER" id="PTHR24421:SF10">
    <property type="entry name" value="NITRATE_NITRITE SENSOR PROTEIN NARQ"/>
    <property type="match status" value="1"/>
</dbReference>
<sequence>MSADPFGTPERPRLTRHDALAAAGYAGAVVLLAATGASNSGFVGGALRWPTWVSVVMLLIACVSLLWRRSRPGITLLVAGPLAIAEIVVGGQISAYLLLFEAIFDPVLHGTKRLAHLTTALAIGLGVVSVLAALVLGAPGPIVLVVLLVAALVLSTPLLWGWEVRHHRDARLGAESLADLEHELAAARATQAVETERLTIAHDLHDVIAGHLSAVSLHTNLAASLEQPEARDRSLVTARESAHAALRDLRSMIGVLSTAESGTQPTVTLDWPSLTTRLRGRDPQARVQIDPAVTDPSRVEPSVQAALLRIAAEASTNAVRHGLAPISLRIDVGADEVTLELRNRRAERSVPGTGVGRGALSYRATAVGGSATSGPGPGAEADVWRVLAQLPVRAPSVVDAPEDRPASAHRAPSTTPAPPTTTTGPTVTTTETTETTAEEGDPRTSSHAAQEATP</sequence>
<evidence type="ECO:0000256" key="10">
    <source>
        <dbReference type="SAM" id="Phobius"/>
    </source>
</evidence>
<dbReference type="GO" id="GO:0016301">
    <property type="term" value="F:kinase activity"/>
    <property type="evidence" value="ECO:0007669"/>
    <property type="project" value="UniProtKB-KW"/>
</dbReference>
<feature type="region of interest" description="Disordered" evidence="9">
    <location>
        <begin position="396"/>
        <end position="454"/>
    </location>
</feature>
<proteinExistence type="predicted"/>
<feature type="domain" description="Signal transduction histidine kinase subgroup 3 dimerisation and phosphoacceptor" evidence="11">
    <location>
        <begin position="196"/>
        <end position="259"/>
    </location>
</feature>
<dbReference type="Pfam" id="PF07730">
    <property type="entry name" value="HisKA_3"/>
    <property type="match status" value="1"/>
</dbReference>
<feature type="compositionally biased region" description="Low complexity" evidence="9">
    <location>
        <begin position="420"/>
        <end position="435"/>
    </location>
</feature>
<comment type="catalytic activity">
    <reaction evidence="1">
        <text>ATP + protein L-histidine = ADP + protein N-phospho-L-histidine.</text>
        <dbReference type="EC" id="2.7.13.3"/>
    </reaction>
</comment>
<dbReference type="RefSeq" id="WP_343923819.1">
    <property type="nucleotide sequence ID" value="NZ_BAAAIR010000034.1"/>
</dbReference>
<evidence type="ECO:0000256" key="5">
    <source>
        <dbReference type="ARBA" id="ARBA00022741"/>
    </source>
</evidence>
<keyword evidence="13" id="KW-1185">Reference proteome</keyword>
<feature type="transmembrane region" description="Helical" evidence="10">
    <location>
        <begin position="74"/>
        <end position="99"/>
    </location>
</feature>